<reference evidence="1" key="1">
    <citation type="submission" date="2023-03" db="EMBL/GenBank/DDBJ databases">
        <title>Near-Complete genome sequence of Lipomyces tetrasporous NRRL Y-64009, an oleaginous yeast capable of growing on lignocellulosic hydrolysates.</title>
        <authorList>
            <consortium name="Lawrence Berkeley National Laboratory"/>
            <person name="Jagtap S.S."/>
            <person name="Liu J.-J."/>
            <person name="Walukiewicz H.E."/>
            <person name="Pangilinan J."/>
            <person name="Lipzen A."/>
            <person name="Ahrendt S."/>
            <person name="Koriabine M."/>
            <person name="Cobaugh K."/>
            <person name="Salamov A."/>
            <person name="Yoshinaga Y."/>
            <person name="Ng V."/>
            <person name="Daum C."/>
            <person name="Grigoriev I.V."/>
            <person name="Slininger P.J."/>
            <person name="Dien B.S."/>
            <person name="Jin Y.-S."/>
            <person name="Rao C.V."/>
        </authorList>
    </citation>
    <scope>NUCLEOTIDE SEQUENCE</scope>
    <source>
        <strain evidence="1">NRRL Y-64009</strain>
    </source>
</reference>
<dbReference type="AlphaFoldDB" id="A0AAD7QPY4"/>
<name>A0AAD7QPY4_9ASCO</name>
<organism evidence="1 2">
    <name type="scientific">Lipomyces tetrasporus</name>
    <dbReference type="NCBI Taxonomy" id="54092"/>
    <lineage>
        <taxon>Eukaryota</taxon>
        <taxon>Fungi</taxon>
        <taxon>Dikarya</taxon>
        <taxon>Ascomycota</taxon>
        <taxon>Saccharomycotina</taxon>
        <taxon>Lipomycetes</taxon>
        <taxon>Lipomycetales</taxon>
        <taxon>Lipomycetaceae</taxon>
        <taxon>Lipomyces</taxon>
    </lineage>
</organism>
<evidence type="ECO:0000313" key="1">
    <source>
        <dbReference type="EMBL" id="KAJ8099447.1"/>
    </source>
</evidence>
<sequence length="369" mass="40919">MIKMSSLQCIVLPASSPDRSEAHKSISTISQVLPHRICGYSNTPSLWYPQYKLVMPFYSHAWLERHENDSGSPVLIEGTPRTQDRFSAVFYSDDMLSPTNCSARGVMDPRLNTGIYLTDGCYFVDRAAELADTAQYTHNGERRDNSVFDGGQLKVSSSCRDSTSMKYIAESNASNAGISITAEYTLPISQDTESNSGFCVIENSNTHHSDLFDKENLFTLAAETLSQFNARESKHIVNSRTSKGSAFLKKCESYADLPHRRTCSRRQNGNSETFTVHIDSATENLADVDIPVTWLDCPHSSTLKTINGDEGCMVYASPQTRIAKRDFDKSSPIVLVRGNTGDSEIEQIFPPISIIPKVILTLPEGDSER</sequence>
<dbReference type="GeneID" id="80883255"/>
<dbReference type="RefSeq" id="XP_056042897.1">
    <property type="nucleotide sequence ID" value="XM_056188089.1"/>
</dbReference>
<accession>A0AAD7QPY4</accession>
<evidence type="ECO:0000313" key="2">
    <source>
        <dbReference type="Proteomes" id="UP001217417"/>
    </source>
</evidence>
<comment type="caution">
    <text evidence="1">The sequence shown here is derived from an EMBL/GenBank/DDBJ whole genome shotgun (WGS) entry which is preliminary data.</text>
</comment>
<proteinExistence type="predicted"/>
<protein>
    <submittedName>
        <fullName evidence="1">Uncharacterized protein</fullName>
    </submittedName>
</protein>
<dbReference type="Proteomes" id="UP001217417">
    <property type="component" value="Unassembled WGS sequence"/>
</dbReference>
<gene>
    <name evidence="1" type="ORF">POJ06DRAFT_256991</name>
</gene>
<dbReference type="EMBL" id="JARPMG010000007">
    <property type="protein sequence ID" value="KAJ8099447.1"/>
    <property type="molecule type" value="Genomic_DNA"/>
</dbReference>
<keyword evidence="2" id="KW-1185">Reference proteome</keyword>